<sequence>MQDAITGIATIWIVIAVGWLTAHLGLVDHGGRRLMSLLAFNVGTPMLMFALLSTASLDHLFSTTALVSVLAVAATMAVYFAVAPWVFRPGVRGLVIGALASAYTNANNFGLPVALALLGDGTWIAPILLLQVGLLQPLALVILDARNARSAAHRPSPWHYVAIPFKNPITVGILLGLAANVLPVTVPALVSEPVALIGNVAVPLMLLAFGASLRLDPLPGSGPHRAHVWFTVVLKVLVHPLLAWVIGHLVFGLTGPALYAVVVLGALPAAQNVYVVATRYRAAELLARDAVFWTTILSVATLLAAAALFG</sequence>
<evidence type="ECO:0000313" key="10">
    <source>
        <dbReference type="Proteomes" id="UP001434337"/>
    </source>
</evidence>
<comment type="similarity">
    <text evidence="2">Belongs to the auxin efflux carrier (TC 2.A.69) family.</text>
</comment>
<feature type="transmembrane region" description="Helical" evidence="8">
    <location>
        <begin position="290"/>
        <end position="309"/>
    </location>
</feature>
<evidence type="ECO:0000256" key="5">
    <source>
        <dbReference type="ARBA" id="ARBA00022692"/>
    </source>
</evidence>
<keyword evidence="6 8" id="KW-1133">Transmembrane helix</keyword>
<evidence type="ECO:0000256" key="1">
    <source>
        <dbReference type="ARBA" id="ARBA00004651"/>
    </source>
</evidence>
<gene>
    <name evidence="9" type="ORF">PCC79_07540</name>
</gene>
<proteinExistence type="inferred from homology"/>
<dbReference type="PANTHER" id="PTHR36838">
    <property type="entry name" value="AUXIN EFFLUX CARRIER FAMILY PROTEIN"/>
    <property type="match status" value="1"/>
</dbReference>
<dbReference type="InterPro" id="IPR038770">
    <property type="entry name" value="Na+/solute_symporter_sf"/>
</dbReference>
<feature type="transmembrane region" description="Helical" evidence="8">
    <location>
        <begin position="257"/>
        <end position="278"/>
    </location>
</feature>
<feature type="transmembrane region" description="Helical" evidence="8">
    <location>
        <begin position="123"/>
        <end position="143"/>
    </location>
</feature>
<evidence type="ECO:0000313" key="9">
    <source>
        <dbReference type="EMBL" id="WZX00028.1"/>
    </source>
</evidence>
<dbReference type="EMBL" id="CP115965">
    <property type="protein sequence ID" value="WZX00028.1"/>
    <property type="molecule type" value="Genomic_DNA"/>
</dbReference>
<feature type="transmembrane region" description="Helical" evidence="8">
    <location>
        <begin position="34"/>
        <end position="53"/>
    </location>
</feature>
<evidence type="ECO:0000256" key="4">
    <source>
        <dbReference type="ARBA" id="ARBA00022475"/>
    </source>
</evidence>
<evidence type="ECO:0000256" key="7">
    <source>
        <dbReference type="ARBA" id="ARBA00023136"/>
    </source>
</evidence>
<feature type="transmembrane region" description="Helical" evidence="8">
    <location>
        <begin position="163"/>
        <end position="182"/>
    </location>
</feature>
<feature type="transmembrane region" description="Helical" evidence="8">
    <location>
        <begin position="227"/>
        <end position="251"/>
    </location>
</feature>
<feature type="transmembrane region" description="Helical" evidence="8">
    <location>
        <begin position="94"/>
        <end position="117"/>
    </location>
</feature>
<dbReference type="Proteomes" id="UP001434337">
    <property type="component" value="Chromosome"/>
</dbReference>
<organism evidence="9 10">
    <name type="scientific">Propioniciclava soli</name>
    <dbReference type="NCBI Taxonomy" id="2775081"/>
    <lineage>
        <taxon>Bacteria</taxon>
        <taxon>Bacillati</taxon>
        <taxon>Actinomycetota</taxon>
        <taxon>Actinomycetes</taxon>
        <taxon>Propionibacteriales</taxon>
        <taxon>Propionibacteriaceae</taxon>
        <taxon>Propioniciclava</taxon>
    </lineage>
</organism>
<name>A0ABZ3CB62_9ACTN</name>
<dbReference type="Gene3D" id="1.20.1530.20">
    <property type="match status" value="1"/>
</dbReference>
<keyword evidence="7 8" id="KW-0472">Membrane</keyword>
<protein>
    <submittedName>
        <fullName evidence="9">AEC family transporter</fullName>
    </submittedName>
</protein>
<dbReference type="Pfam" id="PF03547">
    <property type="entry name" value="Mem_trans"/>
    <property type="match status" value="1"/>
</dbReference>
<evidence type="ECO:0000256" key="3">
    <source>
        <dbReference type="ARBA" id="ARBA00022448"/>
    </source>
</evidence>
<feature type="transmembrane region" description="Helical" evidence="8">
    <location>
        <begin position="65"/>
        <end position="87"/>
    </location>
</feature>
<dbReference type="PANTHER" id="PTHR36838:SF3">
    <property type="entry name" value="TRANSPORTER AUXIN EFFLUX CARRIER EC FAMILY"/>
    <property type="match status" value="1"/>
</dbReference>
<reference evidence="9 10" key="1">
    <citation type="journal article" date="2023" name="Environ Microbiome">
        <title>A coral-associated actinobacterium mitigates coral bleaching under heat stress.</title>
        <authorList>
            <person name="Li J."/>
            <person name="Zou Y."/>
            <person name="Li Q."/>
            <person name="Zhang J."/>
            <person name="Bourne D.G."/>
            <person name="Lyu Y."/>
            <person name="Liu C."/>
            <person name="Zhang S."/>
        </authorList>
    </citation>
    <scope>NUCLEOTIDE SEQUENCE [LARGE SCALE GENOMIC DNA]</scope>
    <source>
        <strain evidence="9 10">SCSIO 13291</strain>
    </source>
</reference>
<evidence type="ECO:0000256" key="8">
    <source>
        <dbReference type="SAM" id="Phobius"/>
    </source>
</evidence>
<evidence type="ECO:0000256" key="2">
    <source>
        <dbReference type="ARBA" id="ARBA00010145"/>
    </source>
</evidence>
<dbReference type="RefSeq" id="WP_342373441.1">
    <property type="nucleotide sequence ID" value="NZ_CP115965.1"/>
</dbReference>
<accession>A0ABZ3CB62</accession>
<dbReference type="InterPro" id="IPR004776">
    <property type="entry name" value="Mem_transp_PIN-like"/>
</dbReference>
<feature type="transmembrane region" description="Helical" evidence="8">
    <location>
        <begin position="194"/>
        <end position="215"/>
    </location>
</feature>
<evidence type="ECO:0000256" key="6">
    <source>
        <dbReference type="ARBA" id="ARBA00022989"/>
    </source>
</evidence>
<feature type="transmembrane region" description="Helical" evidence="8">
    <location>
        <begin position="6"/>
        <end position="27"/>
    </location>
</feature>
<keyword evidence="10" id="KW-1185">Reference proteome</keyword>
<comment type="subcellular location">
    <subcellularLocation>
        <location evidence="1">Cell membrane</location>
        <topology evidence="1">Multi-pass membrane protein</topology>
    </subcellularLocation>
</comment>
<keyword evidence="5 8" id="KW-0812">Transmembrane</keyword>
<keyword evidence="4" id="KW-1003">Cell membrane</keyword>
<keyword evidence="3" id="KW-0813">Transport</keyword>